<evidence type="ECO:0000313" key="1">
    <source>
        <dbReference type="EMBL" id="KAK4283660.1"/>
    </source>
</evidence>
<accession>A0AAE1N6R7</accession>
<proteinExistence type="predicted"/>
<dbReference type="Proteomes" id="UP001293593">
    <property type="component" value="Unassembled WGS sequence"/>
</dbReference>
<dbReference type="AlphaFoldDB" id="A0AAE1N6R7"/>
<evidence type="ECO:0000313" key="2">
    <source>
        <dbReference type="EMBL" id="KAK4283661.1"/>
    </source>
</evidence>
<dbReference type="EMBL" id="JAWXYG010000001">
    <property type="protein sequence ID" value="KAK4283660.1"/>
    <property type="molecule type" value="Genomic_DNA"/>
</dbReference>
<organism evidence="1 3">
    <name type="scientific">Acacia crassicarpa</name>
    <name type="common">northern wattle</name>
    <dbReference type="NCBI Taxonomy" id="499986"/>
    <lineage>
        <taxon>Eukaryota</taxon>
        <taxon>Viridiplantae</taxon>
        <taxon>Streptophyta</taxon>
        <taxon>Embryophyta</taxon>
        <taxon>Tracheophyta</taxon>
        <taxon>Spermatophyta</taxon>
        <taxon>Magnoliopsida</taxon>
        <taxon>eudicotyledons</taxon>
        <taxon>Gunneridae</taxon>
        <taxon>Pentapetalae</taxon>
        <taxon>rosids</taxon>
        <taxon>fabids</taxon>
        <taxon>Fabales</taxon>
        <taxon>Fabaceae</taxon>
        <taxon>Caesalpinioideae</taxon>
        <taxon>mimosoid clade</taxon>
        <taxon>Acacieae</taxon>
        <taxon>Acacia</taxon>
    </lineage>
</organism>
<dbReference type="EMBL" id="JAWXYG010000001">
    <property type="protein sequence ID" value="KAK4283661.1"/>
    <property type="molecule type" value="Genomic_DNA"/>
</dbReference>
<evidence type="ECO:0000313" key="3">
    <source>
        <dbReference type="Proteomes" id="UP001293593"/>
    </source>
</evidence>
<reference evidence="1" key="1">
    <citation type="submission" date="2023-10" db="EMBL/GenBank/DDBJ databases">
        <title>Chromosome-level genome of the transformable northern wattle, Acacia crassicarpa.</title>
        <authorList>
            <person name="Massaro I."/>
            <person name="Sinha N.R."/>
            <person name="Poethig S."/>
            <person name="Leichty A.R."/>
        </authorList>
    </citation>
    <scope>NUCLEOTIDE SEQUENCE</scope>
    <source>
        <strain evidence="1">Acra3RX</strain>
        <tissue evidence="1">Leaf</tissue>
    </source>
</reference>
<comment type="caution">
    <text evidence="1">The sequence shown here is derived from an EMBL/GenBank/DDBJ whole genome shotgun (WGS) entry which is preliminary data.</text>
</comment>
<gene>
    <name evidence="1" type="ORF">QN277_000587</name>
    <name evidence="2" type="ORF">QN277_000588</name>
</gene>
<name>A0AAE1N6R7_9FABA</name>
<protein>
    <submittedName>
        <fullName evidence="1">Uncharacterized protein</fullName>
    </submittedName>
</protein>
<keyword evidence="3" id="KW-1185">Reference proteome</keyword>
<sequence length="18" mass="2064">MTGSGEIVCWFRKFGMKS</sequence>